<comment type="subcellular location">
    <subcellularLocation>
        <location evidence="1">Nucleus</location>
    </subcellularLocation>
</comment>
<dbReference type="PANTHER" id="PTHR31001:SF84">
    <property type="entry name" value="FUNGAL SPECIFIC TRANSCRIPTION FACTOR"/>
    <property type="match status" value="1"/>
</dbReference>
<proteinExistence type="predicted"/>
<organism evidence="6 7">
    <name type="scientific">Pleomassaria siparia CBS 279.74</name>
    <dbReference type="NCBI Taxonomy" id="1314801"/>
    <lineage>
        <taxon>Eukaryota</taxon>
        <taxon>Fungi</taxon>
        <taxon>Dikarya</taxon>
        <taxon>Ascomycota</taxon>
        <taxon>Pezizomycotina</taxon>
        <taxon>Dothideomycetes</taxon>
        <taxon>Pleosporomycetidae</taxon>
        <taxon>Pleosporales</taxon>
        <taxon>Pleomassariaceae</taxon>
        <taxon>Pleomassaria</taxon>
    </lineage>
</organism>
<dbReference type="OrthoDB" id="5344325at2759"/>
<feature type="compositionally biased region" description="Low complexity" evidence="4">
    <location>
        <begin position="556"/>
        <end position="575"/>
    </location>
</feature>
<dbReference type="SMART" id="SM00066">
    <property type="entry name" value="GAL4"/>
    <property type="match status" value="1"/>
</dbReference>
<dbReference type="Pfam" id="PF04082">
    <property type="entry name" value="Fungal_trans"/>
    <property type="match status" value="1"/>
</dbReference>
<keyword evidence="2" id="KW-0479">Metal-binding</keyword>
<dbReference type="SMART" id="SM00906">
    <property type="entry name" value="Fungal_trans"/>
    <property type="match status" value="1"/>
</dbReference>
<dbReference type="InterPro" id="IPR036864">
    <property type="entry name" value="Zn2-C6_fun-type_DNA-bd_sf"/>
</dbReference>
<dbReference type="EMBL" id="MU005769">
    <property type="protein sequence ID" value="KAF2710578.1"/>
    <property type="molecule type" value="Genomic_DNA"/>
</dbReference>
<dbReference type="CDD" id="cd12148">
    <property type="entry name" value="fungal_TF_MHR"/>
    <property type="match status" value="1"/>
</dbReference>
<dbReference type="GO" id="GO:0000981">
    <property type="term" value="F:DNA-binding transcription factor activity, RNA polymerase II-specific"/>
    <property type="evidence" value="ECO:0007669"/>
    <property type="project" value="InterPro"/>
</dbReference>
<name>A0A6G1KCN5_9PLEO</name>
<evidence type="ECO:0000256" key="4">
    <source>
        <dbReference type="SAM" id="MobiDB-lite"/>
    </source>
</evidence>
<evidence type="ECO:0000256" key="3">
    <source>
        <dbReference type="ARBA" id="ARBA00023242"/>
    </source>
</evidence>
<dbReference type="GO" id="GO:0006351">
    <property type="term" value="P:DNA-templated transcription"/>
    <property type="evidence" value="ECO:0007669"/>
    <property type="project" value="InterPro"/>
</dbReference>
<dbReference type="Proteomes" id="UP000799428">
    <property type="component" value="Unassembled WGS sequence"/>
</dbReference>
<dbReference type="SUPFAM" id="SSF57701">
    <property type="entry name" value="Zn2/Cys6 DNA-binding domain"/>
    <property type="match status" value="1"/>
</dbReference>
<feature type="region of interest" description="Disordered" evidence="4">
    <location>
        <begin position="553"/>
        <end position="580"/>
    </location>
</feature>
<dbReference type="PANTHER" id="PTHR31001">
    <property type="entry name" value="UNCHARACTERIZED TRANSCRIPTIONAL REGULATORY PROTEIN"/>
    <property type="match status" value="1"/>
</dbReference>
<feature type="region of interest" description="Disordered" evidence="4">
    <location>
        <begin position="48"/>
        <end position="80"/>
    </location>
</feature>
<evidence type="ECO:0000256" key="1">
    <source>
        <dbReference type="ARBA" id="ARBA00004123"/>
    </source>
</evidence>
<reference evidence="6" key="1">
    <citation type="journal article" date="2020" name="Stud. Mycol.">
        <title>101 Dothideomycetes genomes: a test case for predicting lifestyles and emergence of pathogens.</title>
        <authorList>
            <person name="Haridas S."/>
            <person name="Albert R."/>
            <person name="Binder M."/>
            <person name="Bloem J."/>
            <person name="Labutti K."/>
            <person name="Salamov A."/>
            <person name="Andreopoulos B."/>
            <person name="Baker S."/>
            <person name="Barry K."/>
            <person name="Bills G."/>
            <person name="Bluhm B."/>
            <person name="Cannon C."/>
            <person name="Castanera R."/>
            <person name="Culley D."/>
            <person name="Daum C."/>
            <person name="Ezra D."/>
            <person name="Gonzalez J."/>
            <person name="Henrissat B."/>
            <person name="Kuo A."/>
            <person name="Liang C."/>
            <person name="Lipzen A."/>
            <person name="Lutzoni F."/>
            <person name="Magnuson J."/>
            <person name="Mondo S."/>
            <person name="Nolan M."/>
            <person name="Ohm R."/>
            <person name="Pangilinan J."/>
            <person name="Park H.-J."/>
            <person name="Ramirez L."/>
            <person name="Alfaro M."/>
            <person name="Sun H."/>
            <person name="Tritt A."/>
            <person name="Yoshinaga Y."/>
            <person name="Zwiers L.-H."/>
            <person name="Turgeon B."/>
            <person name="Goodwin S."/>
            <person name="Spatafora J."/>
            <person name="Crous P."/>
            <person name="Grigoriev I."/>
        </authorList>
    </citation>
    <scope>NUCLEOTIDE SEQUENCE</scope>
    <source>
        <strain evidence="6">CBS 279.74</strain>
    </source>
</reference>
<dbReference type="CDD" id="cd00067">
    <property type="entry name" value="GAL4"/>
    <property type="match status" value="1"/>
</dbReference>
<dbReference type="InterPro" id="IPR007219">
    <property type="entry name" value="XnlR_reg_dom"/>
</dbReference>
<accession>A0A6G1KCN5</accession>
<evidence type="ECO:0000313" key="7">
    <source>
        <dbReference type="Proteomes" id="UP000799428"/>
    </source>
</evidence>
<dbReference type="InterPro" id="IPR001138">
    <property type="entry name" value="Zn2Cys6_DnaBD"/>
</dbReference>
<dbReference type="PROSITE" id="PS50048">
    <property type="entry name" value="ZN2_CY6_FUNGAL_2"/>
    <property type="match status" value="1"/>
</dbReference>
<dbReference type="Gene3D" id="4.10.240.10">
    <property type="entry name" value="Zn(2)-C6 fungal-type DNA-binding domain"/>
    <property type="match status" value="1"/>
</dbReference>
<keyword evidence="7" id="KW-1185">Reference proteome</keyword>
<dbReference type="GO" id="GO:0008270">
    <property type="term" value="F:zinc ion binding"/>
    <property type="evidence" value="ECO:0007669"/>
    <property type="project" value="InterPro"/>
</dbReference>
<dbReference type="InterPro" id="IPR050613">
    <property type="entry name" value="Sec_Metabolite_Reg"/>
</dbReference>
<evidence type="ECO:0000313" key="6">
    <source>
        <dbReference type="EMBL" id="KAF2710578.1"/>
    </source>
</evidence>
<sequence>MQGQKESRSVISCTECQRRKQKCSREWPCNHCQARKVPHLCQFVQKRTGVQQESPSDHANDFRGKKRSLPDSPEGSFLVGDNSQDAFDDGLKAWGYMPGHVHYNLGYADTEYVKQSDTTPEASQQVDKILHVFPSRSVTDRIVNYFLGTVNYRYNSIYAPTFTDQYVQWWSHRFHRKALSPEFTCLLLRVCAHSGQHLPASLCSEVEFELACTLQVLTDRFAAAAEELSASFGTTKTSLERVQEQFLKAAWLKSESKMIEAWHVLGRAIREAQELGIHKCHDSESLTEFEVEMRCRIWTLLYLWDWQMSAWLGRPHQIDQTDLSFPFPTLRLEDSATEPNLLSPFAHMSLQAQLARRITQTQYKGNTTSPEHLSVDQVITECETFIDELPPIFRMESPDLSFDDQHPYFVVQRRQLHVVIFVTMFDFLKPHLTRRPSKSSRDVEVRNKGIEVGLKILKAARSLFDHEFLANAKFHLVAFSVFDTATVLSSAMIHDSENLLPHREQVMVSIESALDILRQLSFTKIGASSYLFLFKLVEATPVLSRWFHNRKRPRTEMSTPTTESNNSTSSQVESSPPIPQHSYRELEPVYNIPFNDGLSFDMENFFAQYSFKEATQPDIGGLEQIWDWDTLNLDAFLNNDSNFDPSL</sequence>
<feature type="domain" description="Zn(2)-C6 fungal-type" evidence="5">
    <location>
        <begin position="12"/>
        <end position="43"/>
    </location>
</feature>
<gene>
    <name evidence="6" type="ORF">K504DRAFT_501836</name>
</gene>
<evidence type="ECO:0000256" key="2">
    <source>
        <dbReference type="ARBA" id="ARBA00022723"/>
    </source>
</evidence>
<protein>
    <recommendedName>
        <fullName evidence="5">Zn(2)-C6 fungal-type domain-containing protein</fullName>
    </recommendedName>
</protein>
<evidence type="ECO:0000259" key="5">
    <source>
        <dbReference type="PROSITE" id="PS50048"/>
    </source>
</evidence>
<dbReference type="GO" id="GO:0005634">
    <property type="term" value="C:nucleus"/>
    <property type="evidence" value="ECO:0007669"/>
    <property type="project" value="UniProtKB-SubCell"/>
</dbReference>
<keyword evidence="3" id="KW-0539">Nucleus</keyword>
<dbReference type="AlphaFoldDB" id="A0A6G1KCN5"/>
<dbReference type="GO" id="GO:0003677">
    <property type="term" value="F:DNA binding"/>
    <property type="evidence" value="ECO:0007669"/>
    <property type="project" value="InterPro"/>
</dbReference>